<sequence length="348" mass="38707">MSLSLPPSFNYSLPQTRVFTIGLAGMQQRSLDVKRIIGRAVMNANLVFFPLKSCLANTSLNKRIGGADSGKEAFCRVLIEQLQKSQVVDSSKALLLHLHDFYKELTDEDRIRVASGLYNFDHPDAFDWDLLAQVMDDIKQGNFTQLPKFNFSTKKRSYEVRSKDLESPSVVLLEGIFVLYSARIRDLLNMKLFVDLDDDVRLSNRVARKVAEPNPDSVDNILTEYVRFVKPAFDDFIQPSKKWADIIIPRGIENTPAIELITAHAADLLGRQQQANSTRPSRVESNSTVLQEMMASSNSSSACPSPRPGSKASIHGDTGSRSSMPSSPVPRKDVLSGSVDSVYKPVPE</sequence>
<evidence type="ECO:0000313" key="8">
    <source>
        <dbReference type="EMBL" id="KAF9963874.1"/>
    </source>
</evidence>
<dbReference type="InterPro" id="IPR000764">
    <property type="entry name" value="Uridine_kinase-like"/>
</dbReference>
<keyword evidence="3" id="KW-0808">Transferase</keyword>
<proteinExistence type="predicted"/>
<evidence type="ECO:0000256" key="2">
    <source>
        <dbReference type="ARBA" id="ARBA00012137"/>
    </source>
</evidence>
<evidence type="ECO:0000256" key="4">
    <source>
        <dbReference type="ARBA" id="ARBA00022741"/>
    </source>
</evidence>
<accession>A0A9P6J757</accession>
<dbReference type="EC" id="2.7.1.48" evidence="2"/>
<evidence type="ECO:0000259" key="7">
    <source>
        <dbReference type="Pfam" id="PF00485"/>
    </source>
</evidence>
<dbReference type="CDD" id="cd02023">
    <property type="entry name" value="UMPK"/>
    <property type="match status" value="1"/>
</dbReference>
<dbReference type="AlphaFoldDB" id="A0A9P6J757"/>
<organism evidence="8 9">
    <name type="scientific">Mortierella alpina</name>
    <name type="common">Oleaginous fungus</name>
    <name type="synonym">Mortierella renispora</name>
    <dbReference type="NCBI Taxonomy" id="64518"/>
    <lineage>
        <taxon>Eukaryota</taxon>
        <taxon>Fungi</taxon>
        <taxon>Fungi incertae sedis</taxon>
        <taxon>Mucoromycota</taxon>
        <taxon>Mortierellomycotina</taxon>
        <taxon>Mortierellomycetes</taxon>
        <taxon>Mortierellales</taxon>
        <taxon>Mortierellaceae</taxon>
        <taxon>Mortierella</taxon>
    </lineage>
</organism>
<feature type="domain" description="Phosphoribulokinase/uridine kinase" evidence="7">
    <location>
        <begin position="65"/>
        <end position="254"/>
    </location>
</feature>
<feature type="compositionally biased region" description="Low complexity" evidence="6">
    <location>
        <begin position="295"/>
        <end position="304"/>
    </location>
</feature>
<evidence type="ECO:0000313" key="9">
    <source>
        <dbReference type="Proteomes" id="UP000738359"/>
    </source>
</evidence>
<keyword evidence="4" id="KW-0547">Nucleotide-binding</keyword>
<dbReference type="Pfam" id="PF00485">
    <property type="entry name" value="PRK"/>
    <property type="match status" value="1"/>
</dbReference>
<dbReference type="PRINTS" id="PR00988">
    <property type="entry name" value="URIDINKINASE"/>
</dbReference>
<dbReference type="SUPFAM" id="SSF52540">
    <property type="entry name" value="P-loop containing nucleoside triphosphate hydrolases"/>
    <property type="match status" value="1"/>
</dbReference>
<dbReference type="EMBL" id="JAAAHY010000430">
    <property type="protein sequence ID" value="KAF9963874.1"/>
    <property type="molecule type" value="Genomic_DNA"/>
</dbReference>
<gene>
    <name evidence="8" type="ORF">BGZ70_007139</name>
</gene>
<evidence type="ECO:0000256" key="5">
    <source>
        <dbReference type="ARBA" id="ARBA00022777"/>
    </source>
</evidence>
<evidence type="ECO:0000256" key="3">
    <source>
        <dbReference type="ARBA" id="ARBA00022679"/>
    </source>
</evidence>
<evidence type="ECO:0000256" key="6">
    <source>
        <dbReference type="SAM" id="MobiDB-lite"/>
    </source>
</evidence>
<dbReference type="Gene3D" id="3.40.50.300">
    <property type="entry name" value="P-loop containing nucleotide triphosphate hydrolases"/>
    <property type="match status" value="1"/>
</dbReference>
<dbReference type="InterPro" id="IPR006083">
    <property type="entry name" value="PRK/URK"/>
</dbReference>
<comment type="pathway">
    <text evidence="1">Pyrimidine metabolism; UMP biosynthesis via salvage pathway; UMP from uridine: step 1/1.</text>
</comment>
<protein>
    <recommendedName>
        <fullName evidence="2">uridine/cytidine kinase</fullName>
        <ecNumber evidence="2">2.7.1.48</ecNumber>
    </recommendedName>
</protein>
<dbReference type="GO" id="GO:0005524">
    <property type="term" value="F:ATP binding"/>
    <property type="evidence" value="ECO:0007669"/>
    <property type="project" value="InterPro"/>
</dbReference>
<reference evidence="8" key="1">
    <citation type="journal article" date="2020" name="Fungal Divers.">
        <title>Resolving the Mortierellaceae phylogeny through synthesis of multi-gene phylogenetics and phylogenomics.</title>
        <authorList>
            <person name="Vandepol N."/>
            <person name="Liber J."/>
            <person name="Desiro A."/>
            <person name="Na H."/>
            <person name="Kennedy M."/>
            <person name="Barry K."/>
            <person name="Grigoriev I.V."/>
            <person name="Miller A.N."/>
            <person name="O'Donnell K."/>
            <person name="Stajich J.E."/>
            <person name="Bonito G."/>
        </authorList>
    </citation>
    <scope>NUCLEOTIDE SEQUENCE</scope>
    <source>
        <strain evidence="8">CK1249</strain>
    </source>
</reference>
<keyword evidence="9" id="KW-1185">Reference proteome</keyword>
<dbReference type="GO" id="GO:0004849">
    <property type="term" value="F:uridine kinase activity"/>
    <property type="evidence" value="ECO:0007669"/>
    <property type="project" value="UniProtKB-EC"/>
</dbReference>
<evidence type="ECO:0000256" key="1">
    <source>
        <dbReference type="ARBA" id="ARBA00004690"/>
    </source>
</evidence>
<feature type="region of interest" description="Disordered" evidence="6">
    <location>
        <begin position="293"/>
        <end position="348"/>
    </location>
</feature>
<dbReference type="InterPro" id="IPR027417">
    <property type="entry name" value="P-loop_NTPase"/>
</dbReference>
<comment type="caution">
    <text evidence="8">The sequence shown here is derived from an EMBL/GenBank/DDBJ whole genome shotgun (WGS) entry which is preliminary data.</text>
</comment>
<name>A0A9P6J757_MORAP</name>
<dbReference type="OrthoDB" id="738517at2759"/>
<dbReference type="Proteomes" id="UP000738359">
    <property type="component" value="Unassembled WGS sequence"/>
</dbReference>
<keyword evidence="5" id="KW-0418">Kinase</keyword>
<dbReference type="PANTHER" id="PTHR10285">
    <property type="entry name" value="URIDINE KINASE"/>
    <property type="match status" value="1"/>
</dbReference>